<dbReference type="EMBL" id="JAFNEN010000651">
    <property type="protein sequence ID" value="KAG8179065.1"/>
    <property type="molecule type" value="Genomic_DNA"/>
</dbReference>
<organism evidence="1 2">
    <name type="scientific">Oedothorax gibbosus</name>
    <dbReference type="NCBI Taxonomy" id="931172"/>
    <lineage>
        <taxon>Eukaryota</taxon>
        <taxon>Metazoa</taxon>
        <taxon>Ecdysozoa</taxon>
        <taxon>Arthropoda</taxon>
        <taxon>Chelicerata</taxon>
        <taxon>Arachnida</taxon>
        <taxon>Araneae</taxon>
        <taxon>Araneomorphae</taxon>
        <taxon>Entelegynae</taxon>
        <taxon>Araneoidea</taxon>
        <taxon>Linyphiidae</taxon>
        <taxon>Erigoninae</taxon>
        <taxon>Oedothorax</taxon>
    </lineage>
</organism>
<protein>
    <submittedName>
        <fullName evidence="1">Uncharacterized protein</fullName>
    </submittedName>
</protein>
<comment type="caution">
    <text evidence="1">The sequence shown here is derived from an EMBL/GenBank/DDBJ whole genome shotgun (WGS) entry which is preliminary data.</text>
</comment>
<dbReference type="AlphaFoldDB" id="A0AAV6U550"/>
<gene>
    <name evidence="1" type="ORF">JTE90_010095</name>
</gene>
<name>A0AAV6U550_9ARAC</name>
<evidence type="ECO:0000313" key="2">
    <source>
        <dbReference type="Proteomes" id="UP000827092"/>
    </source>
</evidence>
<evidence type="ECO:0000313" key="1">
    <source>
        <dbReference type="EMBL" id="KAG8179065.1"/>
    </source>
</evidence>
<accession>A0AAV6U550</accession>
<proteinExistence type="predicted"/>
<sequence>MSLYNLASAVICRNTDKPNIKTLDLPKAIKDLEKNFARLAAVSEKDYDSEIEDYVLDNLIELICAGEQQDRRIVAAIQHSETLL</sequence>
<keyword evidence="2" id="KW-1185">Reference proteome</keyword>
<dbReference type="Proteomes" id="UP000827092">
    <property type="component" value="Unassembled WGS sequence"/>
</dbReference>
<reference evidence="1 2" key="1">
    <citation type="journal article" date="2022" name="Nat. Ecol. Evol.">
        <title>A masculinizing supergene underlies an exaggerated male reproductive morph in a spider.</title>
        <authorList>
            <person name="Hendrickx F."/>
            <person name="De Corte Z."/>
            <person name="Sonet G."/>
            <person name="Van Belleghem S.M."/>
            <person name="Kostlbacher S."/>
            <person name="Vangestel C."/>
        </authorList>
    </citation>
    <scope>NUCLEOTIDE SEQUENCE [LARGE SCALE GENOMIC DNA]</scope>
    <source>
        <strain evidence="1">W744_W776</strain>
    </source>
</reference>